<proteinExistence type="predicted"/>
<reference evidence="3" key="1">
    <citation type="journal article" date="2005" name="Nature">
        <title>The map-based sequence of the rice genome.</title>
        <authorList>
            <consortium name="International rice genome sequencing project (IRGSP)"/>
            <person name="Matsumoto T."/>
            <person name="Wu J."/>
            <person name="Kanamori H."/>
            <person name="Katayose Y."/>
            <person name="Fujisawa M."/>
            <person name="Namiki N."/>
            <person name="Mizuno H."/>
            <person name="Yamamoto K."/>
            <person name="Antonio B.A."/>
            <person name="Baba T."/>
            <person name="Sakata K."/>
            <person name="Nagamura Y."/>
            <person name="Aoki H."/>
            <person name="Arikawa K."/>
            <person name="Arita K."/>
            <person name="Bito T."/>
            <person name="Chiden Y."/>
            <person name="Fujitsuka N."/>
            <person name="Fukunaka R."/>
            <person name="Hamada M."/>
            <person name="Harada C."/>
            <person name="Hayashi A."/>
            <person name="Hijishita S."/>
            <person name="Honda M."/>
            <person name="Hosokawa S."/>
            <person name="Ichikawa Y."/>
            <person name="Idonuma A."/>
            <person name="Iijima M."/>
            <person name="Ikeda M."/>
            <person name="Ikeno M."/>
            <person name="Ito K."/>
            <person name="Ito S."/>
            <person name="Ito T."/>
            <person name="Ito Y."/>
            <person name="Ito Y."/>
            <person name="Iwabuchi A."/>
            <person name="Kamiya K."/>
            <person name="Karasawa W."/>
            <person name="Kurita K."/>
            <person name="Katagiri S."/>
            <person name="Kikuta A."/>
            <person name="Kobayashi H."/>
            <person name="Kobayashi N."/>
            <person name="Machita K."/>
            <person name="Maehara T."/>
            <person name="Masukawa M."/>
            <person name="Mizubayashi T."/>
            <person name="Mukai Y."/>
            <person name="Nagasaki H."/>
            <person name="Nagata Y."/>
            <person name="Naito S."/>
            <person name="Nakashima M."/>
            <person name="Nakama Y."/>
            <person name="Nakamichi Y."/>
            <person name="Nakamura M."/>
            <person name="Meguro A."/>
            <person name="Negishi M."/>
            <person name="Ohta I."/>
            <person name="Ohta T."/>
            <person name="Okamoto M."/>
            <person name="Ono N."/>
            <person name="Saji S."/>
            <person name="Sakaguchi M."/>
            <person name="Sakai K."/>
            <person name="Shibata M."/>
            <person name="Shimokawa T."/>
            <person name="Song J."/>
            <person name="Takazaki Y."/>
            <person name="Terasawa K."/>
            <person name="Tsugane M."/>
            <person name="Tsuji K."/>
            <person name="Ueda S."/>
            <person name="Waki K."/>
            <person name="Yamagata H."/>
            <person name="Yamamoto M."/>
            <person name="Yamamoto S."/>
            <person name="Yamane H."/>
            <person name="Yoshiki S."/>
            <person name="Yoshihara R."/>
            <person name="Yukawa K."/>
            <person name="Zhong H."/>
            <person name="Yano M."/>
            <person name="Yuan Q."/>
            <person name="Ouyang S."/>
            <person name="Liu J."/>
            <person name="Jones K.M."/>
            <person name="Gansberger K."/>
            <person name="Moffat K."/>
            <person name="Hill J."/>
            <person name="Bera J."/>
            <person name="Fadrosh D."/>
            <person name="Jin S."/>
            <person name="Johri S."/>
            <person name="Kim M."/>
            <person name="Overton L."/>
            <person name="Reardon M."/>
            <person name="Tsitrin T."/>
            <person name="Vuong H."/>
            <person name="Weaver B."/>
            <person name="Ciecko A."/>
            <person name="Tallon L."/>
            <person name="Jackson J."/>
            <person name="Pai G."/>
            <person name="Aken S.V."/>
            <person name="Utterback T."/>
            <person name="Reidmuller S."/>
            <person name="Feldblyum T."/>
            <person name="Hsiao J."/>
            <person name="Zismann V."/>
            <person name="Iobst S."/>
            <person name="de Vazeille A.R."/>
            <person name="Buell C.R."/>
            <person name="Ying K."/>
            <person name="Li Y."/>
            <person name="Lu T."/>
            <person name="Huang Y."/>
            <person name="Zhao Q."/>
            <person name="Feng Q."/>
            <person name="Zhang L."/>
            <person name="Zhu J."/>
            <person name="Weng Q."/>
            <person name="Mu J."/>
            <person name="Lu Y."/>
            <person name="Fan D."/>
            <person name="Liu Y."/>
            <person name="Guan J."/>
            <person name="Zhang Y."/>
            <person name="Yu S."/>
            <person name="Liu X."/>
            <person name="Zhang Y."/>
            <person name="Hong G."/>
            <person name="Han B."/>
            <person name="Choisne N."/>
            <person name="Demange N."/>
            <person name="Orjeda G."/>
            <person name="Samain S."/>
            <person name="Cattolico L."/>
            <person name="Pelletier E."/>
            <person name="Couloux A."/>
            <person name="Segurens B."/>
            <person name="Wincker P."/>
            <person name="D'Hont A."/>
            <person name="Scarpelli C."/>
            <person name="Weissenbach J."/>
            <person name="Salanoubat M."/>
            <person name="Quetier F."/>
            <person name="Yu Y."/>
            <person name="Kim H.R."/>
            <person name="Rambo T."/>
            <person name="Currie J."/>
            <person name="Collura K."/>
            <person name="Luo M."/>
            <person name="Yang T."/>
            <person name="Ammiraju J.S.S."/>
            <person name="Engler F."/>
            <person name="Soderlund C."/>
            <person name="Wing R.A."/>
            <person name="Palmer L.E."/>
            <person name="de la Bastide M."/>
            <person name="Spiegel L."/>
            <person name="Nascimento L."/>
            <person name="Zutavern T."/>
            <person name="O'Shaughnessy A."/>
            <person name="Dike S."/>
            <person name="Dedhia N."/>
            <person name="Preston R."/>
            <person name="Balija V."/>
            <person name="McCombie W.R."/>
            <person name="Chow T."/>
            <person name="Chen H."/>
            <person name="Chung M."/>
            <person name="Chen C."/>
            <person name="Shaw J."/>
            <person name="Wu H."/>
            <person name="Hsiao K."/>
            <person name="Chao Y."/>
            <person name="Chu M."/>
            <person name="Cheng C."/>
            <person name="Hour A."/>
            <person name="Lee P."/>
            <person name="Lin S."/>
            <person name="Lin Y."/>
            <person name="Liou J."/>
            <person name="Liu S."/>
            <person name="Hsing Y."/>
            <person name="Raghuvanshi S."/>
            <person name="Mohanty A."/>
            <person name="Bharti A.K."/>
            <person name="Gaur A."/>
            <person name="Gupta V."/>
            <person name="Kumar D."/>
            <person name="Ravi V."/>
            <person name="Vij S."/>
            <person name="Kapur A."/>
            <person name="Khurana P."/>
            <person name="Khurana P."/>
            <person name="Khurana J.P."/>
            <person name="Tyagi A.K."/>
            <person name="Gaikwad K."/>
            <person name="Singh A."/>
            <person name="Dalal V."/>
            <person name="Srivastava S."/>
            <person name="Dixit A."/>
            <person name="Pal A.K."/>
            <person name="Ghazi I.A."/>
            <person name="Yadav M."/>
            <person name="Pandit A."/>
            <person name="Bhargava A."/>
            <person name="Sureshbabu K."/>
            <person name="Batra K."/>
            <person name="Sharma T.R."/>
            <person name="Mohapatra T."/>
            <person name="Singh N.K."/>
            <person name="Messing J."/>
            <person name="Nelson A.B."/>
            <person name="Fuks G."/>
            <person name="Kavchok S."/>
            <person name="Keizer G."/>
            <person name="Linton E."/>
            <person name="Llaca V."/>
            <person name="Song R."/>
            <person name="Tanyolac B."/>
            <person name="Young S."/>
            <person name="Ho-Il K."/>
            <person name="Hahn J.H."/>
            <person name="Sangsakoo G."/>
            <person name="Vanavichit A."/>
            <person name="de Mattos Luiz.A.T."/>
            <person name="Zimmer P.D."/>
            <person name="Malone G."/>
            <person name="Dellagostin O."/>
            <person name="de Oliveira A.C."/>
            <person name="Bevan M."/>
            <person name="Bancroft I."/>
            <person name="Minx P."/>
            <person name="Cordum H."/>
            <person name="Wilson R."/>
            <person name="Cheng Z."/>
            <person name="Jin W."/>
            <person name="Jiang J."/>
            <person name="Leong S.A."/>
            <person name="Iwama H."/>
            <person name="Gojobori T."/>
            <person name="Itoh T."/>
            <person name="Niimura Y."/>
            <person name="Fujii Y."/>
            <person name="Habara T."/>
            <person name="Sakai H."/>
            <person name="Sato Y."/>
            <person name="Wilson G."/>
            <person name="Kumar K."/>
            <person name="McCouch S."/>
            <person name="Juretic N."/>
            <person name="Hoen D."/>
            <person name="Wright S."/>
            <person name="Bruskiewich R."/>
            <person name="Bureau T."/>
            <person name="Miyao A."/>
            <person name="Hirochika H."/>
            <person name="Nishikawa T."/>
            <person name="Kadowaki K."/>
            <person name="Sugiura M."/>
            <person name="Burr B."/>
            <person name="Sasaki T."/>
        </authorList>
    </citation>
    <scope>NUCLEOTIDE SEQUENCE [LARGE SCALE GENOMIC DNA]</scope>
    <source>
        <strain evidence="3">cv. Nipponbare</strain>
    </source>
</reference>
<evidence type="ECO:0000313" key="2">
    <source>
        <dbReference type="EMBL" id="BAS88949.1"/>
    </source>
</evidence>
<name>A0A0P0W9I8_ORYSJ</name>
<organism evidence="2 3">
    <name type="scientific">Oryza sativa subsp. japonica</name>
    <name type="common">Rice</name>
    <dbReference type="NCBI Taxonomy" id="39947"/>
    <lineage>
        <taxon>Eukaryota</taxon>
        <taxon>Viridiplantae</taxon>
        <taxon>Streptophyta</taxon>
        <taxon>Embryophyta</taxon>
        <taxon>Tracheophyta</taxon>
        <taxon>Spermatophyta</taxon>
        <taxon>Magnoliopsida</taxon>
        <taxon>Liliopsida</taxon>
        <taxon>Poales</taxon>
        <taxon>Poaceae</taxon>
        <taxon>BOP clade</taxon>
        <taxon>Oryzoideae</taxon>
        <taxon>Oryzeae</taxon>
        <taxon>Oryzinae</taxon>
        <taxon>Oryza</taxon>
        <taxon>Oryza sativa</taxon>
    </lineage>
</organism>
<reference evidence="2 3" key="3">
    <citation type="journal article" date="2013" name="Rice">
        <title>Improvement of the Oryza sativa Nipponbare reference genome using next generation sequence and optical map data.</title>
        <authorList>
            <person name="Kawahara Y."/>
            <person name="de la Bastide M."/>
            <person name="Hamilton J.P."/>
            <person name="Kanamori H."/>
            <person name="McCombie W.R."/>
            <person name="Ouyang S."/>
            <person name="Schwartz D.C."/>
            <person name="Tanaka T."/>
            <person name="Wu J."/>
            <person name="Zhou S."/>
            <person name="Childs K.L."/>
            <person name="Davidson R.M."/>
            <person name="Lin H."/>
            <person name="Quesada-Ocampo L."/>
            <person name="Vaillancourt B."/>
            <person name="Sakai H."/>
            <person name="Lee S.S."/>
            <person name="Kim J."/>
            <person name="Numa H."/>
            <person name="Itoh T."/>
            <person name="Buell C.R."/>
            <person name="Matsumoto T."/>
        </authorList>
    </citation>
    <scope>NUCLEOTIDE SEQUENCE [LARGE SCALE GENOMIC DNA]</scope>
    <source>
        <strain evidence="3">cv. Nipponbare</strain>
    </source>
</reference>
<dbReference type="Proteomes" id="UP000059680">
    <property type="component" value="Chromosome 4"/>
</dbReference>
<feature type="region of interest" description="Disordered" evidence="1">
    <location>
        <begin position="64"/>
        <end position="90"/>
    </location>
</feature>
<accession>A0A0P0W9I8</accession>
<protein>
    <submittedName>
        <fullName evidence="2">Os04g0389250 protein</fullName>
    </submittedName>
</protein>
<evidence type="ECO:0000256" key="1">
    <source>
        <dbReference type="SAM" id="MobiDB-lite"/>
    </source>
</evidence>
<feature type="compositionally biased region" description="Basic and acidic residues" evidence="1">
    <location>
        <begin position="77"/>
        <end position="90"/>
    </location>
</feature>
<keyword evidence="3" id="KW-1185">Reference proteome</keyword>
<gene>
    <name evidence="2" type="ordered locus">Os04g0389250</name>
    <name evidence="2" type="ORF">OSNPB_040389250</name>
</gene>
<reference evidence="2 3" key="2">
    <citation type="journal article" date="2013" name="Plant Cell Physiol.">
        <title>Rice Annotation Project Database (RAP-DB): an integrative and interactive database for rice genomics.</title>
        <authorList>
            <person name="Sakai H."/>
            <person name="Lee S.S."/>
            <person name="Tanaka T."/>
            <person name="Numa H."/>
            <person name="Kim J."/>
            <person name="Kawahara Y."/>
            <person name="Wakimoto H."/>
            <person name="Yang C.C."/>
            <person name="Iwamoto M."/>
            <person name="Abe T."/>
            <person name="Yamada Y."/>
            <person name="Muto A."/>
            <person name="Inokuchi H."/>
            <person name="Ikemura T."/>
            <person name="Matsumoto T."/>
            <person name="Sasaki T."/>
            <person name="Itoh T."/>
        </authorList>
    </citation>
    <scope>NUCLEOTIDE SEQUENCE [LARGE SCALE GENOMIC DNA]</scope>
    <source>
        <strain evidence="3">cv. Nipponbare</strain>
    </source>
</reference>
<dbReference type="PaxDb" id="39947-A0A0P0W9I8"/>
<evidence type="ECO:0000313" key="3">
    <source>
        <dbReference type="Proteomes" id="UP000059680"/>
    </source>
</evidence>
<dbReference type="AlphaFoldDB" id="A0A0P0W9I8"/>
<dbReference type="InParanoid" id="A0A0P0W9I8"/>
<dbReference type="SMR" id="A0A0P0W9I8"/>
<dbReference type="EMBL" id="AP014960">
    <property type="protein sequence ID" value="BAS88949.1"/>
    <property type="molecule type" value="Genomic_DNA"/>
</dbReference>
<sequence>MRLWRQAARSRRLVTLSGSPLYTPLRRLFIVPSLFSLSSAAQRPGKCGGQGRCVVAAHMRRQAKEGAAVTEEAATEEEQRRGGIKREAEG</sequence>